<evidence type="ECO:0000313" key="3">
    <source>
        <dbReference type="Proteomes" id="UP001524502"/>
    </source>
</evidence>
<dbReference type="Pfam" id="PF13306">
    <property type="entry name" value="LRR_5"/>
    <property type="match status" value="1"/>
</dbReference>
<feature type="chain" id="PRO_5046113584" evidence="1">
    <location>
        <begin position="27"/>
        <end position="188"/>
    </location>
</feature>
<dbReference type="RefSeq" id="WP_256130988.1">
    <property type="nucleotide sequence ID" value="NZ_JANFXK010000002.1"/>
</dbReference>
<feature type="signal peptide" evidence="1">
    <location>
        <begin position="1"/>
        <end position="26"/>
    </location>
</feature>
<name>A0ABT1RKT1_9FIRM</name>
<dbReference type="InterPro" id="IPR026906">
    <property type="entry name" value="LRR_5"/>
</dbReference>
<keyword evidence="3" id="KW-1185">Reference proteome</keyword>
<keyword evidence="1" id="KW-0732">Signal</keyword>
<evidence type="ECO:0000313" key="2">
    <source>
        <dbReference type="EMBL" id="MCQ4635803.1"/>
    </source>
</evidence>
<dbReference type="EMBL" id="JANFXK010000002">
    <property type="protein sequence ID" value="MCQ4635803.1"/>
    <property type="molecule type" value="Genomic_DNA"/>
</dbReference>
<reference evidence="2 3" key="1">
    <citation type="submission" date="2022-06" db="EMBL/GenBank/DDBJ databases">
        <title>Isolation of gut microbiota from human fecal samples.</title>
        <authorList>
            <person name="Pamer E.G."/>
            <person name="Barat B."/>
            <person name="Waligurski E."/>
            <person name="Medina S."/>
            <person name="Paddock L."/>
            <person name="Mostad J."/>
        </authorList>
    </citation>
    <scope>NUCLEOTIDE SEQUENCE [LARGE SCALE GENOMIC DNA]</scope>
    <source>
        <strain evidence="2 3">SL.3.17</strain>
    </source>
</reference>
<dbReference type="InterPro" id="IPR032675">
    <property type="entry name" value="LRR_dom_sf"/>
</dbReference>
<organism evidence="2 3">
    <name type="scientific">Anaerovorax odorimutans</name>
    <dbReference type="NCBI Taxonomy" id="109327"/>
    <lineage>
        <taxon>Bacteria</taxon>
        <taxon>Bacillati</taxon>
        <taxon>Bacillota</taxon>
        <taxon>Clostridia</taxon>
        <taxon>Peptostreptococcales</taxon>
        <taxon>Anaerovoracaceae</taxon>
        <taxon>Anaerovorax</taxon>
    </lineage>
</organism>
<gene>
    <name evidence="2" type="ORF">NE619_03610</name>
</gene>
<feature type="non-terminal residue" evidence="2">
    <location>
        <position position="188"/>
    </location>
</feature>
<evidence type="ECO:0000256" key="1">
    <source>
        <dbReference type="SAM" id="SignalP"/>
    </source>
</evidence>
<protein>
    <submittedName>
        <fullName evidence="2">Leucine-rich repeat domain-containing protein</fullName>
    </submittedName>
</protein>
<sequence length="188" mass="19457">MSGMKRLQAVVLAVCLMLLGMIGTSAAEVHADVEDTFTAEITNVPPGSPTQEQKIHCTFKILEEPGGSGKGKVQVGDGYGSAIDSSTSGRIEIPNEVISNNKTYIVTSIGTSAFLGCTRLESTGLESNNSVTNIGESAFLGCRGLESTGLESNNSVTNIGKTVFSSCVDLKSTGLESNNSVTNIGESA</sequence>
<comment type="caution">
    <text evidence="2">The sequence shown here is derived from an EMBL/GenBank/DDBJ whole genome shotgun (WGS) entry which is preliminary data.</text>
</comment>
<dbReference type="SUPFAM" id="SSF52058">
    <property type="entry name" value="L domain-like"/>
    <property type="match status" value="1"/>
</dbReference>
<proteinExistence type="predicted"/>
<accession>A0ABT1RKT1</accession>
<dbReference type="Gene3D" id="3.80.10.10">
    <property type="entry name" value="Ribonuclease Inhibitor"/>
    <property type="match status" value="1"/>
</dbReference>
<dbReference type="Proteomes" id="UP001524502">
    <property type="component" value="Unassembled WGS sequence"/>
</dbReference>